<dbReference type="AlphaFoldDB" id="A0A2K5Z3N0"/>
<evidence type="ECO:0000313" key="3">
    <source>
        <dbReference type="Proteomes" id="UP000233140"/>
    </source>
</evidence>
<sequence length="197" mass="20799">MDLWNWDEASPQEVPPGNKLAGLEGAELGFYVPDVALQGDTPTATAETCWKGTSSSLTSFPQLDWGSALLHPEVPWGAEPDPQALPWSGDWTDVACTAWDSWSGASQTLGPTLGPAPPGPGPAPAAGSESAAGHNSAHGLYHFVGRARGPGLYHLLEPGAACGWHHLFERVPEFSSHHFLRTEPAVGPCQFGSMPQN</sequence>
<protein>
    <submittedName>
        <fullName evidence="2">ETS variant transcription factor 2</fullName>
    </submittedName>
</protein>
<accession>A0A2K5Z3N0</accession>
<evidence type="ECO:0000256" key="1">
    <source>
        <dbReference type="SAM" id="MobiDB-lite"/>
    </source>
</evidence>
<dbReference type="Ensembl" id="ENSMLET00000045885.1">
    <property type="protein sequence ID" value="ENSMLEP00000022375.1"/>
    <property type="gene ID" value="ENSMLEG00000035373.1"/>
</dbReference>
<gene>
    <name evidence="2" type="primary">ETV2</name>
</gene>
<dbReference type="GeneTree" id="ENSGT00940000162407"/>
<feature type="region of interest" description="Disordered" evidence="1">
    <location>
        <begin position="106"/>
        <end position="132"/>
    </location>
</feature>
<name>A0A2K5Z3N0_MANLE</name>
<evidence type="ECO:0000313" key="2">
    <source>
        <dbReference type="Ensembl" id="ENSMLEP00000022375.1"/>
    </source>
</evidence>
<keyword evidence="3" id="KW-1185">Reference proteome</keyword>
<reference evidence="2" key="1">
    <citation type="submission" date="2025-08" db="UniProtKB">
        <authorList>
            <consortium name="Ensembl"/>
        </authorList>
    </citation>
    <scope>IDENTIFICATION</scope>
</reference>
<reference evidence="2" key="2">
    <citation type="submission" date="2025-09" db="UniProtKB">
        <authorList>
            <consortium name="Ensembl"/>
        </authorList>
    </citation>
    <scope>IDENTIFICATION</scope>
</reference>
<dbReference type="Proteomes" id="UP000233140">
    <property type="component" value="Unassembled WGS sequence"/>
</dbReference>
<organism evidence="2 3">
    <name type="scientific">Mandrillus leucophaeus</name>
    <name type="common">Drill</name>
    <name type="synonym">Papio leucophaeus</name>
    <dbReference type="NCBI Taxonomy" id="9568"/>
    <lineage>
        <taxon>Eukaryota</taxon>
        <taxon>Metazoa</taxon>
        <taxon>Chordata</taxon>
        <taxon>Craniata</taxon>
        <taxon>Vertebrata</taxon>
        <taxon>Euteleostomi</taxon>
        <taxon>Mammalia</taxon>
        <taxon>Eutheria</taxon>
        <taxon>Euarchontoglires</taxon>
        <taxon>Primates</taxon>
        <taxon>Haplorrhini</taxon>
        <taxon>Catarrhini</taxon>
        <taxon>Cercopithecidae</taxon>
        <taxon>Cercopithecinae</taxon>
        <taxon>Mandrillus</taxon>
    </lineage>
</organism>
<feature type="compositionally biased region" description="Pro residues" evidence="1">
    <location>
        <begin position="114"/>
        <end position="123"/>
    </location>
</feature>
<proteinExistence type="predicted"/>